<dbReference type="EMBL" id="BMCU01000003">
    <property type="protein sequence ID" value="GGG14366.1"/>
    <property type="molecule type" value="Genomic_DNA"/>
</dbReference>
<reference evidence="2" key="2">
    <citation type="submission" date="2020-09" db="EMBL/GenBank/DDBJ databases">
        <authorList>
            <person name="Sun Q."/>
            <person name="Sedlacek I."/>
        </authorList>
    </citation>
    <scope>NUCLEOTIDE SEQUENCE</scope>
    <source>
        <strain evidence="2">CCM 7905</strain>
    </source>
</reference>
<accession>A0A917FYM9</accession>
<protein>
    <submittedName>
        <fullName evidence="2">Glyoxalase</fullName>
    </submittedName>
</protein>
<feature type="domain" description="VOC" evidence="1">
    <location>
        <begin position="4"/>
        <end position="127"/>
    </location>
</feature>
<proteinExistence type="predicted"/>
<dbReference type="AlphaFoldDB" id="A0A917FYM9"/>
<dbReference type="InterPro" id="IPR029068">
    <property type="entry name" value="Glyas_Bleomycin-R_OHBP_Dase"/>
</dbReference>
<dbReference type="PANTHER" id="PTHR34109">
    <property type="entry name" value="BNAUNNG04460D PROTEIN-RELATED"/>
    <property type="match status" value="1"/>
</dbReference>
<sequence>MTNTLVWPALRYDDARAAIRWLVDVLGFEESAVYGEGERVDHAQLNRPGGGGVMLGSVREDSSISQVPAGVGSVYLVIDTEGELTGIYERAVAAGATMTQELRTEDYGGSGFVCRDPEGVHWSLGTYRGEETGGE</sequence>
<name>A0A917FYM9_9NOCA</name>
<dbReference type="SUPFAM" id="SSF54593">
    <property type="entry name" value="Glyoxalase/Bleomycin resistance protein/Dihydroxybiphenyl dioxygenase"/>
    <property type="match status" value="1"/>
</dbReference>
<dbReference type="Pfam" id="PF00903">
    <property type="entry name" value="Glyoxalase"/>
    <property type="match status" value="1"/>
</dbReference>
<organism evidence="2 3">
    <name type="scientific">Rhodococcoides trifolii</name>
    <dbReference type="NCBI Taxonomy" id="908250"/>
    <lineage>
        <taxon>Bacteria</taxon>
        <taxon>Bacillati</taxon>
        <taxon>Actinomycetota</taxon>
        <taxon>Actinomycetes</taxon>
        <taxon>Mycobacteriales</taxon>
        <taxon>Nocardiaceae</taxon>
        <taxon>Rhodococcoides</taxon>
    </lineage>
</organism>
<evidence type="ECO:0000313" key="3">
    <source>
        <dbReference type="Proteomes" id="UP000654257"/>
    </source>
</evidence>
<reference evidence="2" key="1">
    <citation type="journal article" date="2014" name="Int. J. Syst. Evol. Microbiol.">
        <title>Complete genome sequence of Corynebacterium casei LMG S-19264T (=DSM 44701T), isolated from a smear-ripened cheese.</title>
        <authorList>
            <consortium name="US DOE Joint Genome Institute (JGI-PGF)"/>
            <person name="Walter F."/>
            <person name="Albersmeier A."/>
            <person name="Kalinowski J."/>
            <person name="Ruckert C."/>
        </authorList>
    </citation>
    <scope>NUCLEOTIDE SEQUENCE</scope>
    <source>
        <strain evidence="2">CCM 7905</strain>
    </source>
</reference>
<dbReference type="InterPro" id="IPR037523">
    <property type="entry name" value="VOC_core"/>
</dbReference>
<dbReference type="PROSITE" id="PS51819">
    <property type="entry name" value="VOC"/>
    <property type="match status" value="1"/>
</dbReference>
<evidence type="ECO:0000313" key="2">
    <source>
        <dbReference type="EMBL" id="GGG14366.1"/>
    </source>
</evidence>
<comment type="caution">
    <text evidence="2">The sequence shown here is derived from an EMBL/GenBank/DDBJ whole genome shotgun (WGS) entry which is preliminary data.</text>
</comment>
<keyword evidence="3" id="KW-1185">Reference proteome</keyword>
<dbReference type="Proteomes" id="UP000654257">
    <property type="component" value="Unassembled WGS sequence"/>
</dbReference>
<dbReference type="Gene3D" id="3.30.720.120">
    <property type="match status" value="1"/>
</dbReference>
<dbReference type="InterPro" id="IPR004360">
    <property type="entry name" value="Glyas_Fos-R_dOase_dom"/>
</dbReference>
<dbReference type="Gene3D" id="3.30.720.110">
    <property type="match status" value="1"/>
</dbReference>
<evidence type="ECO:0000259" key="1">
    <source>
        <dbReference type="PROSITE" id="PS51819"/>
    </source>
</evidence>
<dbReference type="PANTHER" id="PTHR34109:SF1">
    <property type="entry name" value="VOC DOMAIN-CONTAINING PROTEIN"/>
    <property type="match status" value="1"/>
</dbReference>
<dbReference type="RefSeq" id="WP_188545697.1">
    <property type="nucleotide sequence ID" value="NZ_BMCU01000003.1"/>
</dbReference>
<gene>
    <name evidence="2" type="ORF">GCM10007304_30510</name>
</gene>